<name>A0AA97F4S5_9SPHN</name>
<dbReference type="NCBIfam" id="NF003816">
    <property type="entry name" value="PRK05406.1-5"/>
    <property type="match status" value="1"/>
</dbReference>
<dbReference type="RefSeq" id="WP_317080571.1">
    <property type="nucleotide sequence ID" value="NZ_CP136594.1"/>
</dbReference>
<gene>
    <name evidence="1" type="primary">pxpA</name>
    <name evidence="1" type="ORF">RB602_10745</name>
</gene>
<dbReference type="PANTHER" id="PTHR30292">
    <property type="entry name" value="UNCHARACTERIZED PROTEIN YBGL-RELATED"/>
    <property type="match status" value="1"/>
</dbReference>
<evidence type="ECO:0000313" key="1">
    <source>
        <dbReference type="EMBL" id="WOE74324.1"/>
    </source>
</evidence>
<dbReference type="KEGG" id="acoa:RB602_10745"/>
<keyword evidence="1" id="KW-0378">Hydrolase</keyword>
<dbReference type="Pfam" id="PF03746">
    <property type="entry name" value="LamB_YcsF"/>
    <property type="match status" value="1"/>
</dbReference>
<proteinExistence type="predicted"/>
<sequence>MGSIDLNADLGEADDPGDLEADRAMMPVISSCNIACGGHIGNSETMRATLQLARDHGVAAGAHPSYPDRANFGRQTMDITLPELLQSLTSQVCSLIDMGQQFGIGLTHIKPHGALYNDLARDKTLAQPVAASLAENFPGLAIIGLANGAMQAAVEKVGSRYIGEAFVDRRYLDNGHLQPRTEPGSVLTDRAEQAEQAVDIALHNHANSASGKRISIQAQTLCMHGDTEGAAENAAHIRRSLETQSIQIESWAA</sequence>
<keyword evidence="2" id="KW-1185">Reference proteome</keyword>
<protein>
    <submittedName>
        <fullName evidence="1">5-oxoprolinase subunit PxpA</fullName>
        <ecNumber evidence="1">3.5.2.9</ecNumber>
    </submittedName>
</protein>
<dbReference type="GO" id="GO:0017168">
    <property type="term" value="F:5-oxoprolinase (ATP-hydrolyzing) activity"/>
    <property type="evidence" value="ECO:0007669"/>
    <property type="project" value="UniProtKB-EC"/>
</dbReference>
<dbReference type="Gene3D" id="3.20.20.370">
    <property type="entry name" value="Glycoside hydrolase/deacetylase"/>
    <property type="match status" value="1"/>
</dbReference>
<dbReference type="Proteomes" id="UP001302429">
    <property type="component" value="Chromosome"/>
</dbReference>
<dbReference type="EMBL" id="CP136594">
    <property type="protein sequence ID" value="WOE74324.1"/>
    <property type="molecule type" value="Genomic_DNA"/>
</dbReference>
<dbReference type="InterPro" id="IPR011330">
    <property type="entry name" value="Glyco_hydro/deAcase_b/a-brl"/>
</dbReference>
<dbReference type="InterPro" id="IPR005501">
    <property type="entry name" value="LamB/YcsF/PxpA-like"/>
</dbReference>
<dbReference type="AlphaFoldDB" id="A0AA97F4S5"/>
<dbReference type="GO" id="GO:0005975">
    <property type="term" value="P:carbohydrate metabolic process"/>
    <property type="evidence" value="ECO:0007669"/>
    <property type="project" value="InterPro"/>
</dbReference>
<dbReference type="CDD" id="cd10801">
    <property type="entry name" value="LamB_YcsF_like_1"/>
    <property type="match status" value="1"/>
</dbReference>
<evidence type="ECO:0000313" key="2">
    <source>
        <dbReference type="Proteomes" id="UP001302429"/>
    </source>
</evidence>
<dbReference type="PANTHER" id="PTHR30292:SF0">
    <property type="entry name" value="5-OXOPROLINASE SUBUNIT A"/>
    <property type="match status" value="1"/>
</dbReference>
<accession>A0AA97F4S5</accession>
<dbReference type="SUPFAM" id="SSF88713">
    <property type="entry name" value="Glycoside hydrolase/deacetylase"/>
    <property type="match status" value="1"/>
</dbReference>
<organism evidence="1 2">
    <name type="scientific">Alterisphingorhabdus coralli</name>
    <dbReference type="NCBI Taxonomy" id="3071408"/>
    <lineage>
        <taxon>Bacteria</taxon>
        <taxon>Pseudomonadati</taxon>
        <taxon>Pseudomonadota</taxon>
        <taxon>Alphaproteobacteria</taxon>
        <taxon>Sphingomonadales</taxon>
        <taxon>Sphingomonadaceae</taxon>
        <taxon>Alterisphingorhabdus (ex Yan et al. 2024)</taxon>
    </lineage>
</organism>
<dbReference type="EC" id="3.5.2.9" evidence="1"/>
<dbReference type="NCBIfam" id="NF003814">
    <property type="entry name" value="PRK05406.1-3"/>
    <property type="match status" value="1"/>
</dbReference>
<reference evidence="1 2" key="1">
    <citation type="submission" date="2023-10" db="EMBL/GenBank/DDBJ databases">
        <title>Complete genome sequence of a Sphingomonadaceae bacterium.</title>
        <authorList>
            <person name="Yan C."/>
        </authorList>
    </citation>
    <scope>NUCLEOTIDE SEQUENCE [LARGE SCALE GENOMIC DNA]</scope>
    <source>
        <strain evidence="1 2">SCSIO 66989</strain>
    </source>
</reference>